<dbReference type="InterPro" id="IPR011989">
    <property type="entry name" value="ARM-like"/>
</dbReference>
<reference evidence="4 5" key="1">
    <citation type="journal article" date="2011" name="Proc. Natl. Acad. Sci. U.S.A.">
        <title>Comparative genomics of xylose-fermenting fungi for enhanced biofuel production.</title>
        <authorList>
            <person name="Wohlbach D.J."/>
            <person name="Kuo A."/>
            <person name="Sato T.K."/>
            <person name="Potts K.M."/>
            <person name="Salamov A.A."/>
            <person name="LaButti K.M."/>
            <person name="Sun H."/>
            <person name="Clum A."/>
            <person name="Pangilinan J.L."/>
            <person name="Lindquist E.A."/>
            <person name="Lucas S."/>
            <person name="Lapidus A."/>
            <person name="Jin M."/>
            <person name="Gunawan C."/>
            <person name="Balan V."/>
            <person name="Dale B.E."/>
            <person name="Jeffries T.W."/>
            <person name="Zinkel R."/>
            <person name="Barry K.W."/>
            <person name="Grigoriev I.V."/>
            <person name="Gasch A.P."/>
        </authorList>
    </citation>
    <scope>NUCLEOTIDE SEQUENCE [LARGE SCALE GENOMIC DNA]</scope>
    <source>
        <strain evidence="5">NRRL Y-27907 / 11-Y1</strain>
    </source>
</reference>
<dbReference type="Gene3D" id="1.25.10.10">
    <property type="entry name" value="Leucine-rich Repeat Variant"/>
    <property type="match status" value="1"/>
</dbReference>
<dbReference type="Pfam" id="PF25567">
    <property type="entry name" value="TPR_SYO1"/>
    <property type="match status" value="1"/>
</dbReference>
<dbReference type="InterPro" id="IPR052616">
    <property type="entry name" value="SYO1-like"/>
</dbReference>
<evidence type="ECO:0000313" key="5">
    <source>
        <dbReference type="Proteomes" id="UP000000709"/>
    </source>
</evidence>
<dbReference type="InterPro" id="IPR016024">
    <property type="entry name" value="ARM-type_fold"/>
</dbReference>
<evidence type="ECO:0000256" key="1">
    <source>
        <dbReference type="ARBA" id="ARBA00049983"/>
    </source>
</evidence>
<evidence type="ECO:0000259" key="3">
    <source>
        <dbReference type="Pfam" id="PF25567"/>
    </source>
</evidence>
<protein>
    <recommendedName>
        <fullName evidence="3">SYO1-like TPR repeats domain-containing protein</fullName>
    </recommendedName>
</protein>
<dbReference type="InterPro" id="IPR057990">
    <property type="entry name" value="TPR_SYO1"/>
</dbReference>
<organism evidence="5">
    <name type="scientific">Spathaspora passalidarum (strain NRRL Y-27907 / 11-Y1)</name>
    <dbReference type="NCBI Taxonomy" id="619300"/>
    <lineage>
        <taxon>Eukaryota</taxon>
        <taxon>Fungi</taxon>
        <taxon>Dikarya</taxon>
        <taxon>Ascomycota</taxon>
        <taxon>Saccharomycotina</taxon>
        <taxon>Pichiomycetes</taxon>
        <taxon>Debaryomycetaceae</taxon>
        <taxon>Spathaspora</taxon>
    </lineage>
</organism>
<dbReference type="EMBL" id="GL996500">
    <property type="protein sequence ID" value="EGW33883.1"/>
    <property type="molecule type" value="Genomic_DNA"/>
</dbReference>
<dbReference type="PANTHER" id="PTHR13347:SF1">
    <property type="entry name" value="HEAT REPEAT-CONTAINING PROTEIN 3"/>
    <property type="match status" value="1"/>
</dbReference>
<dbReference type="GO" id="GO:0051082">
    <property type="term" value="F:unfolded protein binding"/>
    <property type="evidence" value="ECO:0007669"/>
    <property type="project" value="EnsemblFungi"/>
</dbReference>
<proteinExistence type="inferred from homology"/>
<dbReference type="GeneID" id="18872840"/>
<feature type="region of interest" description="Disordered" evidence="2">
    <location>
        <begin position="1"/>
        <end position="30"/>
    </location>
</feature>
<dbReference type="HOGENOM" id="CLU_446315_0_0_1"/>
<feature type="compositionally biased region" description="Basic residues" evidence="2">
    <location>
        <begin position="1"/>
        <end position="12"/>
    </location>
</feature>
<dbReference type="GO" id="GO:0042273">
    <property type="term" value="P:ribosomal large subunit biogenesis"/>
    <property type="evidence" value="ECO:0007669"/>
    <property type="project" value="EnsemblFungi"/>
</dbReference>
<dbReference type="AlphaFoldDB" id="G3AJI0"/>
<accession>G3AJI0</accession>
<sequence>MGKLKRNKKNARARLNPIAGPSTHDAKKDESTIQSKIVPLINKLSSTVANDKSMALGAITVLAEDERMRRLLLKEKLVPILMEKCLTDSNDEITVESFGLLRNLCIEQGYDVIAYIWRSNIWTTIEASLEKINTSFKYLWENPTEKQDKSKVELLNDFADNILSLVMVLASGSDEIFDRILEKLDPIITFVVQLIQTRTKEAITRGISDKLFNSTLEFIYEFSTESAEFIIKLNSIVSNLFDFISNVKTGDNKLAYVYLKGIEYNGCEVLNNNNNQQVVAKQLVDLYEKVTTIDLMQLKTQLASISNPPEDIQKDVAKSDLSVIKSTLSCIEVTLDIITSMLEYLSAPSDTLEPLQLSSDVQTVLLSNIYPLIRELLQFEINNEGCLQLLEKILGALNNLTWLMVSNETYPVEWYDISNEIWKIILNLSTTSSQTTHVQDLSLNILWGLVRSLGPQVSQLIPQDMIHSLIARVKTENEDELRLYLSIVGFLGNVAPIIGNTQLTKEISTFLMNSIELGLTQSTNLQMVEIITESLNLIYEIFGDSSFDYDLEIYVGENYSNKLAQYEPEIKSVYKKLDKHKHPQLKLRLEETWINLTRFIQYKNSERV</sequence>
<comment type="similarity">
    <text evidence="1">Belongs to the nuclear import and ribosome assembly adapter family.</text>
</comment>
<dbReference type="KEGG" id="spaa:SPAPADRAFT_59265"/>
<dbReference type="OrthoDB" id="288703at2759"/>
<name>G3AJI0_SPAPN</name>
<dbReference type="FunCoup" id="G3AJI0">
    <property type="interactions" value="257"/>
</dbReference>
<dbReference type="RefSeq" id="XP_007373467.1">
    <property type="nucleotide sequence ID" value="XM_007373405.1"/>
</dbReference>
<evidence type="ECO:0000256" key="2">
    <source>
        <dbReference type="SAM" id="MobiDB-lite"/>
    </source>
</evidence>
<dbReference type="Proteomes" id="UP000000709">
    <property type="component" value="Unassembled WGS sequence"/>
</dbReference>
<evidence type="ECO:0000313" key="4">
    <source>
        <dbReference type="EMBL" id="EGW33883.1"/>
    </source>
</evidence>
<dbReference type="eggNOG" id="ENOG502QWR9">
    <property type="taxonomic scope" value="Eukaryota"/>
</dbReference>
<dbReference type="GO" id="GO:0006606">
    <property type="term" value="P:protein import into nucleus"/>
    <property type="evidence" value="ECO:0007669"/>
    <property type="project" value="EnsemblFungi"/>
</dbReference>
<dbReference type="SUPFAM" id="SSF48371">
    <property type="entry name" value="ARM repeat"/>
    <property type="match status" value="1"/>
</dbReference>
<gene>
    <name evidence="4" type="ORF">SPAPADRAFT_59265</name>
</gene>
<dbReference type="InParanoid" id="G3AJI0"/>
<dbReference type="STRING" id="619300.G3AJI0"/>
<dbReference type="CDD" id="cd13394">
    <property type="entry name" value="Syo1_like"/>
    <property type="match status" value="1"/>
</dbReference>
<dbReference type="OMA" id="ADMDMVT"/>
<dbReference type="PANTHER" id="PTHR13347">
    <property type="entry name" value="HEAT REPEAT-CONTAINING PROTEIN 3"/>
    <property type="match status" value="1"/>
</dbReference>
<feature type="domain" description="SYO1-like TPR repeats" evidence="3">
    <location>
        <begin position="394"/>
        <end position="606"/>
    </location>
</feature>
<keyword evidence="5" id="KW-1185">Reference proteome</keyword>